<comment type="subcellular location">
    <subcellularLocation>
        <location evidence="2">Cytoplasm</location>
    </subcellularLocation>
    <subcellularLocation>
        <location evidence="1">Nucleus</location>
    </subcellularLocation>
</comment>
<dbReference type="SUPFAM" id="SSF57667">
    <property type="entry name" value="beta-beta-alpha zinc fingers"/>
    <property type="match status" value="1"/>
</dbReference>
<evidence type="ECO:0000313" key="11">
    <source>
        <dbReference type="EMBL" id="KAL2481364.1"/>
    </source>
</evidence>
<protein>
    <submittedName>
        <fullName evidence="11">Zinc finger (C2H2 type) family protein</fullName>
    </submittedName>
</protein>
<dbReference type="PROSITE" id="PS00028">
    <property type="entry name" value="ZINC_FINGER_C2H2_1"/>
    <property type="match status" value="1"/>
</dbReference>
<dbReference type="PANTHER" id="PTHR47444">
    <property type="entry name" value="EXPRESSED PROTEIN"/>
    <property type="match status" value="1"/>
</dbReference>
<evidence type="ECO:0000256" key="4">
    <source>
        <dbReference type="ARBA" id="ARBA00022517"/>
    </source>
</evidence>
<dbReference type="EMBL" id="JBFOLK010000010">
    <property type="protein sequence ID" value="KAL2481364.1"/>
    <property type="molecule type" value="Genomic_DNA"/>
</dbReference>
<dbReference type="InterPro" id="IPR013087">
    <property type="entry name" value="Znf_C2H2_type"/>
</dbReference>
<dbReference type="InterPro" id="IPR036236">
    <property type="entry name" value="Znf_C2H2_sf"/>
</dbReference>
<keyword evidence="3" id="KW-0963">Cytoplasm</keyword>
<proteinExistence type="inferred from homology"/>
<evidence type="ECO:0000256" key="3">
    <source>
        <dbReference type="ARBA" id="ARBA00022490"/>
    </source>
</evidence>
<accession>A0ABD1QZS8</accession>
<evidence type="ECO:0000256" key="9">
    <source>
        <dbReference type="ARBA" id="ARBA00038064"/>
    </source>
</evidence>
<keyword evidence="5" id="KW-0479">Metal-binding</keyword>
<dbReference type="Pfam" id="PF12171">
    <property type="entry name" value="zf-C2H2_jaz"/>
    <property type="match status" value="1"/>
</dbReference>
<feature type="domain" description="C2H2-type" evidence="10">
    <location>
        <begin position="91"/>
        <end position="113"/>
    </location>
</feature>
<dbReference type="GO" id="GO:0005634">
    <property type="term" value="C:nucleus"/>
    <property type="evidence" value="ECO:0007669"/>
    <property type="project" value="UniProtKB-SubCell"/>
</dbReference>
<dbReference type="GO" id="GO:0008270">
    <property type="term" value="F:zinc ion binding"/>
    <property type="evidence" value="ECO:0007669"/>
    <property type="project" value="UniProtKB-KW"/>
</dbReference>
<dbReference type="GO" id="GO:0005737">
    <property type="term" value="C:cytoplasm"/>
    <property type="evidence" value="ECO:0007669"/>
    <property type="project" value="UniProtKB-SubCell"/>
</dbReference>
<dbReference type="InterPro" id="IPR003604">
    <property type="entry name" value="Matrin/U1-like-C_Znf_C2H2"/>
</dbReference>
<evidence type="ECO:0000256" key="5">
    <source>
        <dbReference type="ARBA" id="ARBA00022723"/>
    </source>
</evidence>
<comment type="caution">
    <text evidence="11">The sequence shown here is derived from an EMBL/GenBank/DDBJ whole genome shotgun (WGS) entry which is preliminary data.</text>
</comment>
<evidence type="ECO:0000256" key="6">
    <source>
        <dbReference type="ARBA" id="ARBA00022771"/>
    </source>
</evidence>
<evidence type="ECO:0000256" key="7">
    <source>
        <dbReference type="ARBA" id="ARBA00022833"/>
    </source>
</evidence>
<keyword evidence="8" id="KW-0539">Nucleus</keyword>
<reference evidence="12" key="1">
    <citation type="submission" date="2024-07" db="EMBL/GenBank/DDBJ databases">
        <title>Two chromosome-level genome assemblies of Korean endemic species Abeliophyllum distichum and Forsythia ovata (Oleaceae).</title>
        <authorList>
            <person name="Jang H."/>
        </authorList>
    </citation>
    <scope>NUCLEOTIDE SEQUENCE [LARGE SCALE GENOMIC DNA]</scope>
</reference>
<dbReference type="InterPro" id="IPR022755">
    <property type="entry name" value="Znf_C2H2_jaz"/>
</dbReference>
<evidence type="ECO:0000256" key="1">
    <source>
        <dbReference type="ARBA" id="ARBA00004123"/>
    </source>
</evidence>
<dbReference type="Gene3D" id="3.30.160.60">
    <property type="entry name" value="Classic Zinc Finger"/>
    <property type="match status" value="1"/>
</dbReference>
<sequence length="149" mass="16562">MCLSSGCPSYSGNRDSGQDFLAHLLTPQQVGKKILPTGSRRSGLKIISNHVCLTVYCLRDDAVYDELHKAEGDGKPLPVDEDLPGMGQYYCLHCDRYFADVTVRDEHFKTKKHRRRVKQMTGPAPHTQLDAELAAGMGMPDNGPKLMLM</sequence>
<dbReference type="GO" id="GO:0042254">
    <property type="term" value="P:ribosome biogenesis"/>
    <property type="evidence" value="ECO:0007669"/>
    <property type="project" value="UniProtKB-KW"/>
</dbReference>
<evidence type="ECO:0000259" key="10">
    <source>
        <dbReference type="PROSITE" id="PS00028"/>
    </source>
</evidence>
<comment type="similarity">
    <text evidence="9">Belongs to the ZNF593/BUD20 C2H2-type zinc-finger protein family.</text>
</comment>
<dbReference type="SMART" id="SM00451">
    <property type="entry name" value="ZnF_U1"/>
    <property type="match status" value="1"/>
</dbReference>
<evidence type="ECO:0000256" key="2">
    <source>
        <dbReference type="ARBA" id="ARBA00004496"/>
    </source>
</evidence>
<gene>
    <name evidence="11" type="ORF">Adt_34330</name>
</gene>
<dbReference type="GO" id="GO:0043021">
    <property type="term" value="F:ribonucleoprotein complex binding"/>
    <property type="evidence" value="ECO:0007669"/>
    <property type="project" value="UniProtKB-ARBA"/>
</dbReference>
<dbReference type="Proteomes" id="UP001604336">
    <property type="component" value="Unassembled WGS sequence"/>
</dbReference>
<keyword evidence="12" id="KW-1185">Reference proteome</keyword>
<keyword evidence="6" id="KW-0863">Zinc-finger</keyword>
<evidence type="ECO:0000313" key="12">
    <source>
        <dbReference type="Proteomes" id="UP001604336"/>
    </source>
</evidence>
<keyword evidence="7" id="KW-0862">Zinc</keyword>
<name>A0ABD1QZS8_9LAMI</name>
<keyword evidence="4" id="KW-0690">Ribosome biogenesis</keyword>
<organism evidence="11 12">
    <name type="scientific">Abeliophyllum distichum</name>
    <dbReference type="NCBI Taxonomy" id="126358"/>
    <lineage>
        <taxon>Eukaryota</taxon>
        <taxon>Viridiplantae</taxon>
        <taxon>Streptophyta</taxon>
        <taxon>Embryophyta</taxon>
        <taxon>Tracheophyta</taxon>
        <taxon>Spermatophyta</taxon>
        <taxon>Magnoliopsida</taxon>
        <taxon>eudicotyledons</taxon>
        <taxon>Gunneridae</taxon>
        <taxon>Pentapetalae</taxon>
        <taxon>asterids</taxon>
        <taxon>lamiids</taxon>
        <taxon>Lamiales</taxon>
        <taxon>Oleaceae</taxon>
        <taxon>Forsythieae</taxon>
        <taxon>Abeliophyllum</taxon>
    </lineage>
</organism>
<dbReference type="FunFam" id="3.30.160.60:FF:000299">
    <property type="entry name" value="Zinc finger protein 593"/>
    <property type="match status" value="1"/>
</dbReference>
<evidence type="ECO:0000256" key="8">
    <source>
        <dbReference type="ARBA" id="ARBA00023242"/>
    </source>
</evidence>
<dbReference type="PANTHER" id="PTHR47444:SF1">
    <property type="entry name" value="EXPRESSED PROTEIN"/>
    <property type="match status" value="1"/>
</dbReference>
<dbReference type="AlphaFoldDB" id="A0ABD1QZS8"/>